<name>A0ABD2BM02_VESSQ</name>
<dbReference type="EMBL" id="JAUDFV010000074">
    <property type="protein sequence ID" value="KAL2733801.1"/>
    <property type="molecule type" value="Genomic_DNA"/>
</dbReference>
<dbReference type="AlphaFoldDB" id="A0ABD2BM02"/>
<reference evidence="1 2" key="1">
    <citation type="journal article" date="2024" name="Ann. Entomol. Soc. Am.">
        <title>Genomic analyses of the southern and eastern yellowjacket wasps (Hymenoptera: Vespidae) reveal evolutionary signatures of social life.</title>
        <authorList>
            <person name="Catto M.A."/>
            <person name="Caine P.B."/>
            <person name="Orr S.E."/>
            <person name="Hunt B.G."/>
            <person name="Goodisman M.A.D."/>
        </authorList>
    </citation>
    <scope>NUCLEOTIDE SEQUENCE [LARGE SCALE GENOMIC DNA]</scope>
    <source>
        <strain evidence="1">233</strain>
        <tissue evidence="1">Head and thorax</tissue>
    </source>
</reference>
<comment type="caution">
    <text evidence="1">The sequence shown here is derived from an EMBL/GenBank/DDBJ whole genome shotgun (WGS) entry which is preliminary data.</text>
</comment>
<organism evidence="1 2">
    <name type="scientific">Vespula squamosa</name>
    <name type="common">Southern yellow jacket</name>
    <name type="synonym">Wasp</name>
    <dbReference type="NCBI Taxonomy" id="30214"/>
    <lineage>
        <taxon>Eukaryota</taxon>
        <taxon>Metazoa</taxon>
        <taxon>Ecdysozoa</taxon>
        <taxon>Arthropoda</taxon>
        <taxon>Hexapoda</taxon>
        <taxon>Insecta</taxon>
        <taxon>Pterygota</taxon>
        <taxon>Neoptera</taxon>
        <taxon>Endopterygota</taxon>
        <taxon>Hymenoptera</taxon>
        <taxon>Apocrita</taxon>
        <taxon>Aculeata</taxon>
        <taxon>Vespoidea</taxon>
        <taxon>Vespidae</taxon>
        <taxon>Vespinae</taxon>
        <taxon>Vespula</taxon>
    </lineage>
</organism>
<gene>
    <name evidence="1" type="ORF">V1478_003499</name>
</gene>
<protein>
    <submittedName>
        <fullName evidence="1">Uncharacterized protein</fullName>
    </submittedName>
</protein>
<keyword evidence="2" id="KW-1185">Reference proteome</keyword>
<proteinExistence type="predicted"/>
<evidence type="ECO:0000313" key="2">
    <source>
        <dbReference type="Proteomes" id="UP001607302"/>
    </source>
</evidence>
<sequence>MPFSFNSQRRECKRDQENLRYSRNTSNRILPKIFKLFQEGGLWSDLKGGTYIDLLLKRNSASILARVEYIVEVIKGRKDQIKRLALTSPFSRENLNEIVECLIFKRSFNFQKPFFSAKFSTRFKVVKNNKGAKEDGCWFIFEDTVTLARQRKRMDVVKGSN</sequence>
<accession>A0ABD2BM02</accession>
<evidence type="ECO:0000313" key="1">
    <source>
        <dbReference type="EMBL" id="KAL2733801.1"/>
    </source>
</evidence>
<dbReference type="Proteomes" id="UP001607302">
    <property type="component" value="Unassembled WGS sequence"/>
</dbReference>